<name>A0A1Y3PM88_9BACI</name>
<sequence length="162" mass="17935">MRKAQDLIGLSVVVQNTGKQVGVVRDLYFDASWRLQGLIVENKGLLRRAKCIPIKEVAAWGEDAIMVHGRVSLQDLPDGVYTLYSGQNKLTGKDVMTTAGDGLGQIQDVYFVEEMGNLIGCELSEGILSDLRQGRKIFPWPEELTIGEDMILVPEQAEARTE</sequence>
<dbReference type="SUPFAM" id="SSF50346">
    <property type="entry name" value="PRC-barrel domain"/>
    <property type="match status" value="2"/>
</dbReference>
<feature type="domain" description="PRC-barrel" evidence="1">
    <location>
        <begin position="88"/>
        <end position="157"/>
    </location>
</feature>
<evidence type="ECO:0000313" key="3">
    <source>
        <dbReference type="Proteomes" id="UP000196475"/>
    </source>
</evidence>
<dbReference type="AlphaFoldDB" id="A0A1Y3PM88"/>
<evidence type="ECO:0000313" key="2">
    <source>
        <dbReference type="EMBL" id="OUM88443.1"/>
    </source>
</evidence>
<organism evidence="2 3">
    <name type="scientific">Bacillus thermozeamaize</name>
    <dbReference type="NCBI Taxonomy" id="230954"/>
    <lineage>
        <taxon>Bacteria</taxon>
        <taxon>Bacillati</taxon>
        <taxon>Bacillota</taxon>
        <taxon>Bacilli</taxon>
        <taxon>Bacillales</taxon>
        <taxon>Bacillaceae</taxon>
        <taxon>Bacillus</taxon>
    </lineage>
</organism>
<dbReference type="Gene3D" id="2.30.30.240">
    <property type="entry name" value="PRC-barrel domain"/>
    <property type="match status" value="2"/>
</dbReference>
<dbReference type="EMBL" id="LZRT01000061">
    <property type="protein sequence ID" value="OUM88443.1"/>
    <property type="molecule type" value="Genomic_DNA"/>
</dbReference>
<protein>
    <recommendedName>
        <fullName evidence="1">PRC-barrel domain-containing protein</fullName>
    </recommendedName>
</protein>
<evidence type="ECO:0000259" key="1">
    <source>
        <dbReference type="Pfam" id="PF05239"/>
    </source>
</evidence>
<dbReference type="InterPro" id="IPR027275">
    <property type="entry name" value="PRC-brl_dom"/>
</dbReference>
<feature type="domain" description="PRC-barrel" evidence="1">
    <location>
        <begin position="3"/>
        <end position="69"/>
    </location>
</feature>
<reference evidence="3" key="1">
    <citation type="submission" date="2016-06" db="EMBL/GenBank/DDBJ databases">
        <authorList>
            <person name="Nascimento L."/>
            <person name="Pereira R.V."/>
            <person name="Martins L.F."/>
            <person name="Quaggio R.B."/>
            <person name="Silva A.M."/>
            <person name="Setubal J.C."/>
        </authorList>
    </citation>
    <scope>NUCLEOTIDE SEQUENCE [LARGE SCALE GENOMIC DNA]</scope>
</reference>
<comment type="caution">
    <text evidence="2">The sequence shown here is derived from an EMBL/GenBank/DDBJ whole genome shotgun (WGS) entry which is preliminary data.</text>
</comment>
<proteinExistence type="predicted"/>
<dbReference type="InterPro" id="IPR011033">
    <property type="entry name" value="PRC_barrel-like_sf"/>
</dbReference>
<accession>A0A1Y3PM88</accession>
<dbReference type="Proteomes" id="UP000196475">
    <property type="component" value="Unassembled WGS sequence"/>
</dbReference>
<gene>
    <name evidence="2" type="ORF">BAA01_01065</name>
</gene>
<dbReference type="Pfam" id="PF05239">
    <property type="entry name" value="PRC"/>
    <property type="match status" value="2"/>
</dbReference>